<dbReference type="EMBL" id="QNUE01000001">
    <property type="protein sequence ID" value="REC69306.1"/>
    <property type="molecule type" value="Genomic_DNA"/>
</dbReference>
<proteinExistence type="predicted"/>
<dbReference type="Proteomes" id="UP000256769">
    <property type="component" value="Unassembled WGS sequence"/>
</dbReference>
<accession>A0A3D9CU48</accession>
<protein>
    <recommendedName>
        <fullName evidence="3">RHS repeat protein</fullName>
    </recommendedName>
</protein>
<gene>
    <name evidence="1" type="ORF">DRF59_00055</name>
</gene>
<dbReference type="AlphaFoldDB" id="A0A3D9CU48"/>
<evidence type="ECO:0008006" key="3">
    <source>
        <dbReference type="Google" id="ProtNLM"/>
    </source>
</evidence>
<evidence type="ECO:0000313" key="1">
    <source>
        <dbReference type="EMBL" id="REC69306.1"/>
    </source>
</evidence>
<comment type="caution">
    <text evidence="1">The sequence shown here is derived from an EMBL/GenBank/DDBJ whole genome shotgun (WGS) entry which is preliminary data.</text>
</comment>
<keyword evidence="2" id="KW-1185">Reference proteome</keyword>
<sequence length="1093" mass="122139">MLGILITTNNFSAQSNIDKSLPDIKPPSAETYKISTYSLDFNNSPSGEFTYSLPIYNINAGINVPVSLGYNSGIKVDDTGNNIGMSWQLVAGGAISRVVRDEQDETSASVWFPGTIDVNADANTIKTAAHPDNSIDTEYDWFSFSLSNGMSGQFYIDKNLNVHYNGGDGSKLTITDKTTIVTQYGKNLEFTLTDNQGNKYYFGGEEKFLERSRIDYKGPDKYYTSGWYLSKIITNKNEEISFDYSVEQISYYASMSASFSVSESCCVPNTYENSGITKSKTTMVALKPRLLTIESDVVKLNFLYDKQRKDLLNGDGKLLTSIAVLSKKNNQVIKNFQLAYDDINAGSAVTYYGLPLNEQSTVNRHFLNNVYESISNQKYKFEYYSKESIPARFSLATDFYGYSNGKANQTPFANISGKVPNYILTKTNGWASADKDVDPDKMYLGNLKRIYYPTGGYSEITYESNSSSDLEEVEKSESIGLQISRLCSSPKTMTKSFSFTSNGSPITYSAYASTDYSDCGYPDSHEVHGISITDLTTGQNVRGHSRDYNIPLVAKECITGLPTDYNCPVNTVAGHLYKVEYFVSSYIGRIDGMASVYYNFRKELQTVLKHYGGSRVKKIEENNTENGIYTKWFYYNKLVDKDLQKTSIANAAAPKLFDYIVTKRNCALECNSSGTGNPPLVSFPIPVYRFYKDNILSDYNDRSNKIFYKSITELIDNNKAVEKNYLYAGDSNAYLYDPPILDAPHSNSGQIKRGLLQNEMQYGFNNNNYNIIKSTDYSYNFVQNNVTSFIFKENFSLSPGYVSNPQDGPIPNISYTFYQNYYGFSKLIETISKEYITNQIVETKSGTTYGNNQHWQPTSQKITFPDNTIQETTYSYAHEKGNQLMIEKNMIGIPLETISTQTIGSTVKTLSKTSTIYPVSQTEANTKTSGLVLPTSVLSYDLQNLSNARTEVSYDKYDAKGNILQYTTKDGVPVAIVWGYNNTQPIAKVEGATYDQLVSLGVITAIVDASNADALNPAQEGALITALDTFRKNSGLSGYQISTYTYNPLIGVTSITPPSGIRESYIYDTANRLEKVVDVNGNVLKEMKYNYKN</sequence>
<evidence type="ECO:0000313" key="2">
    <source>
        <dbReference type="Proteomes" id="UP000256769"/>
    </source>
</evidence>
<reference evidence="1 2" key="1">
    <citation type="journal article" date="2007" name="Int. J. Syst. Evol. Microbiol.">
        <title>Chryseobacterium flavum sp. nov., isolated from polluted soil.</title>
        <authorList>
            <person name="Zhou Y."/>
            <person name="Dong J."/>
            <person name="Wang X."/>
            <person name="Huang X."/>
            <person name="Zhang K.Y."/>
            <person name="Zhang Y.Q."/>
            <person name="Guo Y.F."/>
            <person name="Lai R."/>
            <person name="Li W.J."/>
        </authorList>
    </citation>
    <scope>NUCLEOTIDE SEQUENCE [LARGE SCALE GENOMIC DNA]</scope>
    <source>
        <strain evidence="1 2">KCTC 12877</strain>
    </source>
</reference>
<name>A0A3D9CU48_9FLAO</name>
<organism evidence="1 2">
    <name type="scientific">Chryseobacterium flavum</name>
    <dbReference type="NCBI Taxonomy" id="415851"/>
    <lineage>
        <taxon>Bacteria</taxon>
        <taxon>Pseudomonadati</taxon>
        <taxon>Bacteroidota</taxon>
        <taxon>Flavobacteriia</taxon>
        <taxon>Flavobacteriales</taxon>
        <taxon>Weeksellaceae</taxon>
        <taxon>Chryseobacterium group</taxon>
        <taxon>Chryseobacterium</taxon>
    </lineage>
</organism>